<name>A0A8J8T540_HALGN</name>
<evidence type="ECO:0000313" key="2">
    <source>
        <dbReference type="EMBL" id="TNV82609.1"/>
    </source>
</evidence>
<proteinExistence type="predicted"/>
<feature type="coiled-coil region" evidence="1">
    <location>
        <begin position="168"/>
        <end position="202"/>
    </location>
</feature>
<evidence type="ECO:0000313" key="3">
    <source>
        <dbReference type="Proteomes" id="UP000785679"/>
    </source>
</evidence>
<sequence>MHMAQLAMCTKCQSLVGPLIEQTLLRAVSVEKDRILQQQEKKLAYEKDLIQKRLEEQFNQTLAIQSTEMRERYKTKLARLRNKYEEQCKQISVAQIEHVRKLKSDLIQAYADREKALNEAHNKEISTMLRQLEDVKTQNLVMPSLQIQTLKESQKQLELCIQNEQGKVNLQKLDNERLQMRIEILTEQLGSLQRENFNLQQSSQLFQQQQNFTPETQFQCVKCPRYKMECDKLTGKVKKLETLLNYQRKESALRQMGGSSVPPLSVQALSPRVIASRVNILHSQKQLGRKQY</sequence>
<protein>
    <submittedName>
        <fullName evidence="2">Uncharacterized protein</fullName>
    </submittedName>
</protein>
<keyword evidence="3" id="KW-1185">Reference proteome</keyword>
<evidence type="ECO:0000256" key="1">
    <source>
        <dbReference type="SAM" id="Coils"/>
    </source>
</evidence>
<keyword evidence="1" id="KW-0175">Coiled coil</keyword>
<feature type="coiled-coil region" evidence="1">
    <location>
        <begin position="70"/>
        <end position="138"/>
    </location>
</feature>
<dbReference type="EMBL" id="RRYP01004756">
    <property type="protein sequence ID" value="TNV82609.1"/>
    <property type="molecule type" value="Genomic_DNA"/>
</dbReference>
<gene>
    <name evidence="2" type="ORF">FGO68_gene8174</name>
</gene>
<accession>A0A8J8T540</accession>
<dbReference type="AlphaFoldDB" id="A0A8J8T540"/>
<dbReference type="Proteomes" id="UP000785679">
    <property type="component" value="Unassembled WGS sequence"/>
</dbReference>
<organism evidence="2 3">
    <name type="scientific">Halteria grandinella</name>
    <dbReference type="NCBI Taxonomy" id="5974"/>
    <lineage>
        <taxon>Eukaryota</taxon>
        <taxon>Sar</taxon>
        <taxon>Alveolata</taxon>
        <taxon>Ciliophora</taxon>
        <taxon>Intramacronucleata</taxon>
        <taxon>Spirotrichea</taxon>
        <taxon>Stichotrichia</taxon>
        <taxon>Sporadotrichida</taxon>
        <taxon>Halteriidae</taxon>
        <taxon>Halteria</taxon>
    </lineage>
</organism>
<reference evidence="2" key="1">
    <citation type="submission" date="2019-06" db="EMBL/GenBank/DDBJ databases">
        <authorList>
            <person name="Zheng W."/>
        </authorList>
    </citation>
    <scope>NUCLEOTIDE SEQUENCE</scope>
    <source>
        <strain evidence="2">QDHG01</strain>
    </source>
</reference>
<comment type="caution">
    <text evidence="2">The sequence shown here is derived from an EMBL/GenBank/DDBJ whole genome shotgun (WGS) entry which is preliminary data.</text>
</comment>